<dbReference type="Proteomes" id="UP000304947">
    <property type="component" value="Unassembled WGS sequence"/>
</dbReference>
<comment type="caution">
    <text evidence="2">The sequence shown here is derived from an EMBL/GenBank/DDBJ whole genome shotgun (WGS) entry which is preliminary data.</text>
</comment>
<dbReference type="EMBL" id="QZBZ01000253">
    <property type="protein sequence ID" value="TIA32118.1"/>
    <property type="molecule type" value="Genomic_DNA"/>
</dbReference>
<keyword evidence="1" id="KW-0812">Transmembrane</keyword>
<evidence type="ECO:0000313" key="2">
    <source>
        <dbReference type="EMBL" id="TIA32118.1"/>
    </source>
</evidence>
<evidence type="ECO:0000256" key="1">
    <source>
        <dbReference type="SAM" id="Phobius"/>
    </source>
</evidence>
<dbReference type="Proteomes" id="UP000308724">
    <property type="component" value="Unassembled WGS sequence"/>
</dbReference>
<accession>A0A4T0BEU1</accession>
<dbReference type="EMBL" id="QZBU01000728">
    <property type="protein sequence ID" value="TIA61700.1"/>
    <property type="molecule type" value="Genomic_DNA"/>
</dbReference>
<feature type="non-terminal residue" evidence="2">
    <location>
        <position position="1"/>
    </location>
</feature>
<keyword evidence="1" id="KW-1133">Transmembrane helix</keyword>
<feature type="transmembrane region" description="Helical" evidence="1">
    <location>
        <begin position="12"/>
        <end position="29"/>
    </location>
</feature>
<evidence type="ECO:0000313" key="4">
    <source>
        <dbReference type="Proteomes" id="UP000304947"/>
    </source>
</evidence>
<reference evidence="4 5" key="1">
    <citation type="submission" date="2018-10" db="EMBL/GenBank/DDBJ databases">
        <title>Fifty Aureobasidium pullulans genomes reveal a recombining polyextremotolerant generalist.</title>
        <authorList>
            <person name="Gostincar C."/>
            <person name="Turk M."/>
            <person name="Zajc J."/>
            <person name="Gunde-Cimerman N."/>
        </authorList>
    </citation>
    <scope>NUCLEOTIDE SEQUENCE [LARGE SCALE GENOMIC DNA]</scope>
    <source>
        <strain evidence="2 5">EXF-1645</strain>
        <strain evidence="3 4">EXF-3380</strain>
    </source>
</reference>
<sequence length="235" mass="26843">LSHVVSECASPDALFCAFPIIFLLSFLSIHRTIMSNLMQSTGEMANTIDDGQDASRLVFLGSCGMQLIHYQDSYVDGFDFTLPLCFTSHQDLVVASLSRANNIKDNAFVRQALEDGRYYVRDWTRLHIGWTSQDSNLECNHAAPWRRYDGRPVKPTTIVAYEHMFGEPGVLCCEDGRSALCRIWHHNLMICRKCDTLYCLPCGKMHEDRPKVNAKHRARPAFWNRKAKRAIERGL</sequence>
<organism evidence="2 5">
    <name type="scientific">Aureobasidium pullulans</name>
    <name type="common">Black yeast</name>
    <name type="synonym">Pullularia pullulans</name>
    <dbReference type="NCBI Taxonomy" id="5580"/>
    <lineage>
        <taxon>Eukaryota</taxon>
        <taxon>Fungi</taxon>
        <taxon>Dikarya</taxon>
        <taxon>Ascomycota</taxon>
        <taxon>Pezizomycotina</taxon>
        <taxon>Dothideomycetes</taxon>
        <taxon>Dothideomycetidae</taxon>
        <taxon>Dothideales</taxon>
        <taxon>Saccotheciaceae</taxon>
        <taxon>Aureobasidium</taxon>
    </lineage>
</organism>
<name>A0A4T0BEU1_AURPU</name>
<dbReference type="AlphaFoldDB" id="A0A4T0BEU1"/>
<protein>
    <submittedName>
        <fullName evidence="2">Uncharacterized protein</fullName>
    </submittedName>
</protein>
<keyword evidence="1" id="KW-0472">Membrane</keyword>
<proteinExistence type="predicted"/>
<gene>
    <name evidence="2" type="ORF">D6C78_08450</name>
    <name evidence="3" type="ORF">D6C83_03043</name>
</gene>
<evidence type="ECO:0000313" key="3">
    <source>
        <dbReference type="EMBL" id="TIA61700.1"/>
    </source>
</evidence>
<evidence type="ECO:0000313" key="5">
    <source>
        <dbReference type="Proteomes" id="UP000308724"/>
    </source>
</evidence>